<gene>
    <name evidence="2" type="ORF">LSALG_LOCUS5735</name>
</gene>
<evidence type="ECO:0000256" key="1">
    <source>
        <dbReference type="SAM" id="MobiDB-lite"/>
    </source>
</evidence>
<evidence type="ECO:0000313" key="2">
    <source>
        <dbReference type="EMBL" id="CAI9265114.1"/>
    </source>
</evidence>
<organism evidence="2 3">
    <name type="scientific">Lactuca saligna</name>
    <name type="common">Willowleaf lettuce</name>
    <dbReference type="NCBI Taxonomy" id="75948"/>
    <lineage>
        <taxon>Eukaryota</taxon>
        <taxon>Viridiplantae</taxon>
        <taxon>Streptophyta</taxon>
        <taxon>Embryophyta</taxon>
        <taxon>Tracheophyta</taxon>
        <taxon>Spermatophyta</taxon>
        <taxon>Magnoliopsida</taxon>
        <taxon>eudicotyledons</taxon>
        <taxon>Gunneridae</taxon>
        <taxon>Pentapetalae</taxon>
        <taxon>asterids</taxon>
        <taxon>campanulids</taxon>
        <taxon>Asterales</taxon>
        <taxon>Asteraceae</taxon>
        <taxon>Cichorioideae</taxon>
        <taxon>Cichorieae</taxon>
        <taxon>Lactucinae</taxon>
        <taxon>Lactuca</taxon>
    </lineage>
</organism>
<reference evidence="2" key="1">
    <citation type="submission" date="2023-04" db="EMBL/GenBank/DDBJ databases">
        <authorList>
            <person name="Vijverberg K."/>
            <person name="Xiong W."/>
            <person name="Schranz E."/>
        </authorList>
    </citation>
    <scope>NUCLEOTIDE SEQUENCE</scope>
</reference>
<accession>A0AA35UVA5</accession>
<evidence type="ECO:0000313" key="3">
    <source>
        <dbReference type="Proteomes" id="UP001177003"/>
    </source>
</evidence>
<dbReference type="AlphaFoldDB" id="A0AA35UVA5"/>
<feature type="compositionally biased region" description="Low complexity" evidence="1">
    <location>
        <begin position="119"/>
        <end position="136"/>
    </location>
</feature>
<dbReference type="Proteomes" id="UP001177003">
    <property type="component" value="Chromosome 0"/>
</dbReference>
<keyword evidence="3" id="KW-1185">Reference proteome</keyword>
<name>A0AA35UVA5_LACSI</name>
<feature type="region of interest" description="Disordered" evidence="1">
    <location>
        <begin position="119"/>
        <end position="167"/>
    </location>
</feature>
<proteinExistence type="predicted"/>
<protein>
    <submittedName>
        <fullName evidence="2">Uncharacterized protein</fullName>
    </submittedName>
</protein>
<sequence length="259" mass="28171">MAAGEVKIFGNIEQLLVDLKGLVLKFGFVSSLLMTPELLSKKFKLLELTIQMELAPLVKLITLMPTNATPVNTGVQGGDNGGVGIGSKVGTRGSDSGETNDDVKVVGKVFTTQIPTSLPKTSTVTTSSTTTKPLTKGIMIGPAGGGSSSSKPPPTTEEMQNKGKGNFTEPLVKEKTTAIEKEMEKQRQIQSILCQRENDPIGLNKGDPSKHYTYEYIEALFVKGEIHNFEKLPKKSYDTENTNFNKLDFPINQMIFLDE</sequence>
<dbReference type="EMBL" id="OX465086">
    <property type="protein sequence ID" value="CAI9265114.1"/>
    <property type="molecule type" value="Genomic_DNA"/>
</dbReference>